<name>A0AAW2AU45_CULAL</name>
<dbReference type="AlphaFoldDB" id="A0AAW2AU45"/>
<gene>
    <name evidence="2" type="ORF">ABG768_019042</name>
</gene>
<proteinExistence type="predicted"/>
<evidence type="ECO:0000313" key="2">
    <source>
        <dbReference type="EMBL" id="KAK9977221.1"/>
    </source>
</evidence>
<evidence type="ECO:0000256" key="1">
    <source>
        <dbReference type="SAM" id="MobiDB-lite"/>
    </source>
</evidence>
<protein>
    <submittedName>
        <fullName evidence="2">Uncharacterized protein</fullName>
    </submittedName>
</protein>
<sequence length="327" mass="37269">MYHQSTKNARLLSEAASAVHISLLKIGKIFTIRWVASSYSTVQAVWKDFPALAQQMRTASEDRMYTDAERKKYTGMLNRLTSTGFVTDLATMRYVLQELKSLSLKLQKTSTSLTDASRDIRLTMEVLDAMKTHGGMSMREAKESLMEGTFKGVALKESTEKVNQLQFFQAVIDNLSSRLPDSELTKSLKPLDPHNWPKTRDELILYGEKEIHELAKDLGEPTREAVEDFHSWKLQEDQSGKTLRRLICERGFSSMNDTASKTRNRLRVRSLSAVLFVDINAPPLEMFDPKPFVLSWLKEGHCPSTAKKAGKETKNKREDRPLWSIMC</sequence>
<reference evidence="2 3" key="1">
    <citation type="submission" date="2024-05" db="EMBL/GenBank/DDBJ databases">
        <title>A high-quality chromosomal-level genome assembly of Topmouth culter (Culter alburnus).</title>
        <authorList>
            <person name="Zhao H."/>
        </authorList>
    </citation>
    <scope>NUCLEOTIDE SEQUENCE [LARGE SCALE GENOMIC DNA]</scope>
    <source>
        <strain evidence="2">CATC2023</strain>
        <tissue evidence="2">Muscle</tissue>
    </source>
</reference>
<keyword evidence="3" id="KW-1185">Reference proteome</keyword>
<comment type="caution">
    <text evidence="2">The sequence shown here is derived from an EMBL/GenBank/DDBJ whole genome shotgun (WGS) entry which is preliminary data.</text>
</comment>
<dbReference type="PANTHER" id="PTHR46880">
    <property type="entry name" value="RAS-ASSOCIATING DOMAIN-CONTAINING PROTEIN"/>
    <property type="match status" value="1"/>
</dbReference>
<accession>A0AAW2AU45</accession>
<dbReference type="EMBL" id="JAWDJR010000003">
    <property type="protein sequence ID" value="KAK9977221.1"/>
    <property type="molecule type" value="Genomic_DNA"/>
</dbReference>
<feature type="region of interest" description="Disordered" evidence="1">
    <location>
        <begin position="304"/>
        <end position="327"/>
    </location>
</feature>
<organism evidence="2 3">
    <name type="scientific">Culter alburnus</name>
    <name type="common">Topmouth culter</name>
    <dbReference type="NCBI Taxonomy" id="194366"/>
    <lineage>
        <taxon>Eukaryota</taxon>
        <taxon>Metazoa</taxon>
        <taxon>Chordata</taxon>
        <taxon>Craniata</taxon>
        <taxon>Vertebrata</taxon>
        <taxon>Euteleostomi</taxon>
        <taxon>Actinopterygii</taxon>
        <taxon>Neopterygii</taxon>
        <taxon>Teleostei</taxon>
        <taxon>Ostariophysi</taxon>
        <taxon>Cypriniformes</taxon>
        <taxon>Xenocyprididae</taxon>
        <taxon>Xenocypridinae</taxon>
        <taxon>Culter</taxon>
    </lineage>
</organism>
<dbReference type="Proteomes" id="UP001479290">
    <property type="component" value="Unassembled WGS sequence"/>
</dbReference>
<feature type="compositionally biased region" description="Basic and acidic residues" evidence="1">
    <location>
        <begin position="309"/>
        <end position="321"/>
    </location>
</feature>
<evidence type="ECO:0000313" key="3">
    <source>
        <dbReference type="Proteomes" id="UP001479290"/>
    </source>
</evidence>
<dbReference type="PANTHER" id="PTHR46880:SF8">
    <property type="entry name" value="E3 SUMO-PROTEIN LIGASE KIAA1586"/>
    <property type="match status" value="1"/>
</dbReference>